<evidence type="ECO:0000256" key="2">
    <source>
        <dbReference type="ARBA" id="ARBA00023125"/>
    </source>
</evidence>
<dbReference type="SMART" id="SM00342">
    <property type="entry name" value="HTH_ARAC"/>
    <property type="match status" value="1"/>
</dbReference>
<feature type="compositionally biased region" description="Basic and acidic residues" evidence="4">
    <location>
        <begin position="327"/>
        <end position="337"/>
    </location>
</feature>
<accession>A0A3L0W151</accession>
<dbReference type="PROSITE" id="PS00041">
    <property type="entry name" value="HTH_ARAC_FAMILY_1"/>
    <property type="match status" value="1"/>
</dbReference>
<proteinExistence type="predicted"/>
<evidence type="ECO:0000256" key="3">
    <source>
        <dbReference type="ARBA" id="ARBA00023163"/>
    </source>
</evidence>
<keyword evidence="1" id="KW-0805">Transcription regulation</keyword>
<dbReference type="InterPro" id="IPR050204">
    <property type="entry name" value="AraC_XylS_family_regulators"/>
</dbReference>
<name>A0A3L0W151_ECOLX</name>
<dbReference type="Pfam" id="PF12833">
    <property type="entry name" value="HTH_18"/>
    <property type="match status" value="1"/>
</dbReference>
<dbReference type="AlphaFoldDB" id="A0A3L0W151"/>
<dbReference type="InterPro" id="IPR009057">
    <property type="entry name" value="Homeodomain-like_sf"/>
</dbReference>
<reference evidence="6" key="1">
    <citation type="submission" date="2018-10" db="EMBL/GenBank/DDBJ databases">
        <authorList>
            <consortium name="NARMS: The National Antimicrobial Resistance Monitoring System"/>
        </authorList>
    </citation>
    <scope>NUCLEOTIDE SEQUENCE [LARGE SCALE GENOMIC DNA]</scope>
    <source>
        <strain evidence="6">CVM N17EC0388</strain>
    </source>
</reference>
<feature type="region of interest" description="Disordered" evidence="4">
    <location>
        <begin position="310"/>
        <end position="337"/>
    </location>
</feature>
<evidence type="ECO:0000256" key="1">
    <source>
        <dbReference type="ARBA" id="ARBA00023015"/>
    </source>
</evidence>
<dbReference type="GO" id="GO:0003700">
    <property type="term" value="F:DNA-binding transcription factor activity"/>
    <property type="evidence" value="ECO:0007669"/>
    <property type="project" value="InterPro"/>
</dbReference>
<evidence type="ECO:0000313" key="6">
    <source>
        <dbReference type="EMBL" id="MHO05718.1"/>
    </source>
</evidence>
<dbReference type="EMBL" id="RNRV01000028">
    <property type="protein sequence ID" value="MHO05718.1"/>
    <property type="molecule type" value="Genomic_DNA"/>
</dbReference>
<sequence length="337" mass="37921">MFDMAEPVLMMSETANPEVIDVSPDCREQICCDSLLPALAQEQVWLAGCSCLRTHYRIERCFEDVHCFLLTLGGEGEVLIGDRLERLQVGEWALIPAGQPLCYQLPETLLPEGQSPAPEPQPAASGDWDLVWLLLHKDSPWDAFASHSRLGCTSQQGTLLRTIENLYAEQERHQDPLLSALLVEQLGFYLRRLLQKGEGQSRGERQALRLELMLKESLTECWDIGRMADALHLSERQLYRLCQQHFALTPMALLQRLRLQKAALLLASGGDSVKQVAQLCGFKNEYHFSTAFKRQQGLAPSHYRNLHHPAFKAGSARRGGTESIESAAHRPDREIAK</sequence>
<dbReference type="PRINTS" id="PR00032">
    <property type="entry name" value="HTHARAC"/>
</dbReference>
<dbReference type="InterPro" id="IPR020449">
    <property type="entry name" value="Tscrpt_reg_AraC-type_HTH"/>
</dbReference>
<feature type="domain" description="HTH araC/xylS-type" evidence="5">
    <location>
        <begin position="208"/>
        <end position="306"/>
    </location>
</feature>
<dbReference type="PROSITE" id="PS01124">
    <property type="entry name" value="HTH_ARAC_FAMILY_2"/>
    <property type="match status" value="1"/>
</dbReference>
<dbReference type="InterPro" id="IPR018060">
    <property type="entry name" value="HTH_AraC"/>
</dbReference>
<keyword evidence="2" id="KW-0238">DNA-binding</keyword>
<comment type="caution">
    <text evidence="6">The sequence shown here is derived from an EMBL/GenBank/DDBJ whole genome shotgun (WGS) entry which is preliminary data.</text>
</comment>
<dbReference type="InterPro" id="IPR018062">
    <property type="entry name" value="HTH_AraC-typ_CS"/>
</dbReference>
<keyword evidence="3" id="KW-0804">Transcription</keyword>
<dbReference type="GO" id="GO:0043565">
    <property type="term" value="F:sequence-specific DNA binding"/>
    <property type="evidence" value="ECO:0007669"/>
    <property type="project" value="InterPro"/>
</dbReference>
<dbReference type="PANTHER" id="PTHR46796">
    <property type="entry name" value="HTH-TYPE TRANSCRIPTIONAL ACTIVATOR RHAS-RELATED"/>
    <property type="match status" value="1"/>
</dbReference>
<protein>
    <submittedName>
        <fullName evidence="6">AraC family transcriptional regulator</fullName>
    </submittedName>
</protein>
<evidence type="ECO:0000256" key="4">
    <source>
        <dbReference type="SAM" id="MobiDB-lite"/>
    </source>
</evidence>
<dbReference type="SUPFAM" id="SSF46689">
    <property type="entry name" value="Homeodomain-like"/>
    <property type="match status" value="1"/>
</dbReference>
<organism evidence="6">
    <name type="scientific">Escherichia coli</name>
    <dbReference type="NCBI Taxonomy" id="562"/>
    <lineage>
        <taxon>Bacteria</taxon>
        <taxon>Pseudomonadati</taxon>
        <taxon>Pseudomonadota</taxon>
        <taxon>Gammaproteobacteria</taxon>
        <taxon>Enterobacterales</taxon>
        <taxon>Enterobacteriaceae</taxon>
        <taxon>Escherichia</taxon>
    </lineage>
</organism>
<evidence type="ECO:0000259" key="5">
    <source>
        <dbReference type="PROSITE" id="PS01124"/>
    </source>
</evidence>
<gene>
    <name evidence="6" type="ORF">D9F05_15265</name>
</gene>
<dbReference type="Gene3D" id="1.10.10.60">
    <property type="entry name" value="Homeodomain-like"/>
    <property type="match status" value="1"/>
</dbReference>